<organism evidence="1 2">
    <name type="scientific">Saccharopolyspora phatthalungensis</name>
    <dbReference type="NCBI Taxonomy" id="664693"/>
    <lineage>
        <taxon>Bacteria</taxon>
        <taxon>Bacillati</taxon>
        <taxon>Actinomycetota</taxon>
        <taxon>Actinomycetes</taxon>
        <taxon>Pseudonocardiales</taxon>
        <taxon>Pseudonocardiaceae</taxon>
        <taxon>Saccharopolyspora</taxon>
    </lineage>
</organism>
<evidence type="ECO:0000313" key="1">
    <source>
        <dbReference type="EMBL" id="MBB5155019.1"/>
    </source>
</evidence>
<name>A0A840Q8T0_9PSEU</name>
<comment type="caution">
    <text evidence="1">The sequence shown here is derived from an EMBL/GenBank/DDBJ whole genome shotgun (WGS) entry which is preliminary data.</text>
</comment>
<evidence type="ECO:0008006" key="3">
    <source>
        <dbReference type="Google" id="ProtNLM"/>
    </source>
</evidence>
<evidence type="ECO:0000313" key="2">
    <source>
        <dbReference type="Proteomes" id="UP000584374"/>
    </source>
</evidence>
<dbReference type="AlphaFoldDB" id="A0A840Q8T0"/>
<reference evidence="1 2" key="1">
    <citation type="submission" date="2020-08" db="EMBL/GenBank/DDBJ databases">
        <title>Sequencing the genomes of 1000 actinobacteria strains.</title>
        <authorList>
            <person name="Klenk H.-P."/>
        </authorList>
    </citation>
    <scope>NUCLEOTIDE SEQUENCE [LARGE SCALE GENOMIC DNA]</scope>
    <source>
        <strain evidence="1 2">DSM 45584</strain>
    </source>
</reference>
<gene>
    <name evidence="1" type="ORF">BJ970_002553</name>
</gene>
<sequence>MPSPATAESFAEAARRHFHDAQVLRDRDRLANADHLAGFAAEGGLKAILENYLGVRIEGSSFRKHLPRRWEEMAMAPVFRSLTGSTFHHFLTGTNPFQRWEVGERYSDGCHIDAERTDAHLAAAQRILSLHEDAQITGALP</sequence>
<dbReference type="RefSeq" id="WP_184726432.1">
    <property type="nucleotide sequence ID" value="NZ_JACHIW010000001.1"/>
</dbReference>
<dbReference type="Proteomes" id="UP000584374">
    <property type="component" value="Unassembled WGS sequence"/>
</dbReference>
<proteinExistence type="predicted"/>
<keyword evidence="2" id="KW-1185">Reference proteome</keyword>
<dbReference type="EMBL" id="JACHIW010000001">
    <property type="protein sequence ID" value="MBB5155019.1"/>
    <property type="molecule type" value="Genomic_DNA"/>
</dbReference>
<protein>
    <recommendedName>
        <fullName evidence="3">HEPN domain-containing protein</fullName>
    </recommendedName>
</protein>
<accession>A0A840Q8T0</accession>